<dbReference type="InterPro" id="IPR000847">
    <property type="entry name" value="LysR_HTH_N"/>
</dbReference>
<dbReference type="InterPro" id="IPR036390">
    <property type="entry name" value="WH_DNA-bd_sf"/>
</dbReference>
<proteinExistence type="inferred from homology"/>
<keyword evidence="4" id="KW-0804">Transcription</keyword>
<evidence type="ECO:0000313" key="7">
    <source>
        <dbReference type="Proteomes" id="UP001265700"/>
    </source>
</evidence>
<name>A0ABU1WU11_9BURK</name>
<dbReference type="RefSeq" id="WP_310321902.1">
    <property type="nucleotide sequence ID" value="NZ_JAVDWU010000014.1"/>
</dbReference>
<feature type="domain" description="HTH lysR-type" evidence="5">
    <location>
        <begin position="6"/>
        <end position="63"/>
    </location>
</feature>
<dbReference type="Gene3D" id="3.40.190.10">
    <property type="entry name" value="Periplasmic binding protein-like II"/>
    <property type="match status" value="2"/>
</dbReference>
<protein>
    <submittedName>
        <fullName evidence="6">DNA-binding transcriptional LysR family regulator</fullName>
    </submittedName>
</protein>
<organism evidence="6 7">
    <name type="scientific">Hydrogenophaga palleronii</name>
    <dbReference type="NCBI Taxonomy" id="65655"/>
    <lineage>
        <taxon>Bacteria</taxon>
        <taxon>Pseudomonadati</taxon>
        <taxon>Pseudomonadota</taxon>
        <taxon>Betaproteobacteria</taxon>
        <taxon>Burkholderiales</taxon>
        <taxon>Comamonadaceae</taxon>
        <taxon>Hydrogenophaga</taxon>
    </lineage>
</organism>
<keyword evidence="3 6" id="KW-0238">DNA-binding</keyword>
<dbReference type="EMBL" id="JAVDWU010000014">
    <property type="protein sequence ID" value="MDR7152805.1"/>
    <property type="molecule type" value="Genomic_DNA"/>
</dbReference>
<evidence type="ECO:0000256" key="4">
    <source>
        <dbReference type="ARBA" id="ARBA00023163"/>
    </source>
</evidence>
<evidence type="ECO:0000256" key="1">
    <source>
        <dbReference type="ARBA" id="ARBA00009437"/>
    </source>
</evidence>
<dbReference type="SUPFAM" id="SSF53850">
    <property type="entry name" value="Periplasmic binding protein-like II"/>
    <property type="match status" value="1"/>
</dbReference>
<keyword evidence="2" id="KW-0805">Transcription regulation</keyword>
<evidence type="ECO:0000259" key="5">
    <source>
        <dbReference type="PROSITE" id="PS50931"/>
    </source>
</evidence>
<evidence type="ECO:0000313" key="6">
    <source>
        <dbReference type="EMBL" id="MDR7152805.1"/>
    </source>
</evidence>
<gene>
    <name evidence="6" type="ORF">J2W49_004783</name>
</gene>
<evidence type="ECO:0000256" key="2">
    <source>
        <dbReference type="ARBA" id="ARBA00023015"/>
    </source>
</evidence>
<comment type="similarity">
    <text evidence="1">Belongs to the LysR transcriptional regulatory family.</text>
</comment>
<dbReference type="InterPro" id="IPR036388">
    <property type="entry name" value="WH-like_DNA-bd_sf"/>
</dbReference>
<dbReference type="Pfam" id="PF03466">
    <property type="entry name" value="LysR_substrate"/>
    <property type="match status" value="1"/>
</dbReference>
<dbReference type="CDD" id="cd08459">
    <property type="entry name" value="PBP2_DntR_NahR_LinR_like"/>
    <property type="match status" value="1"/>
</dbReference>
<dbReference type="PROSITE" id="PS50931">
    <property type="entry name" value="HTH_LYSR"/>
    <property type="match status" value="1"/>
</dbReference>
<comment type="caution">
    <text evidence="6">The sequence shown here is derived from an EMBL/GenBank/DDBJ whole genome shotgun (WGS) entry which is preliminary data.</text>
</comment>
<dbReference type="Proteomes" id="UP001265700">
    <property type="component" value="Unassembled WGS sequence"/>
</dbReference>
<sequence length="314" mass="34398">MNLADMDLNLLVVFHHLLRERRVSRVAQTLGLSQPAVSNALRRLRALLGDELFLRTPGGMEPTPYAQQLAAPLSQALDTLRDALNVRASFDPPTSTRCFTVAMSDVGETYFLPVLMDALARHSPGVTLRCVSVADPALREDMAQGRVDLALGSLPQLQAGFFQQALFRQPYLALMRQGHPLARRKQISAAQYRQAGHVRVIAAGTGHGRVDRALDQLGVTRQVQLTVSHYAALGHVLGSTNLLATVPERFAQRVTGPFQLLTRPLALPLPTSTIAQLWHAHLHRDPGHQWLRALVARHFGSEADFPAVEAASPP</sequence>
<dbReference type="GO" id="GO:0003677">
    <property type="term" value="F:DNA binding"/>
    <property type="evidence" value="ECO:0007669"/>
    <property type="project" value="UniProtKB-KW"/>
</dbReference>
<keyword evidence="7" id="KW-1185">Reference proteome</keyword>
<evidence type="ECO:0000256" key="3">
    <source>
        <dbReference type="ARBA" id="ARBA00023125"/>
    </source>
</evidence>
<dbReference type="PRINTS" id="PR00039">
    <property type="entry name" value="HTHLYSR"/>
</dbReference>
<reference evidence="6 7" key="1">
    <citation type="submission" date="2023-07" db="EMBL/GenBank/DDBJ databases">
        <title>Sorghum-associated microbial communities from plants grown in Nebraska, USA.</title>
        <authorList>
            <person name="Schachtman D."/>
        </authorList>
    </citation>
    <scope>NUCLEOTIDE SEQUENCE [LARGE SCALE GENOMIC DNA]</scope>
    <source>
        <strain evidence="6 7">4249</strain>
    </source>
</reference>
<dbReference type="PANTHER" id="PTHR30118:SF15">
    <property type="entry name" value="TRANSCRIPTIONAL REGULATORY PROTEIN"/>
    <property type="match status" value="1"/>
</dbReference>
<accession>A0ABU1WU11</accession>
<dbReference type="Gene3D" id="1.10.10.10">
    <property type="entry name" value="Winged helix-like DNA-binding domain superfamily/Winged helix DNA-binding domain"/>
    <property type="match status" value="1"/>
</dbReference>
<dbReference type="InterPro" id="IPR050389">
    <property type="entry name" value="LysR-type_TF"/>
</dbReference>
<dbReference type="Pfam" id="PF00126">
    <property type="entry name" value="HTH_1"/>
    <property type="match status" value="1"/>
</dbReference>
<dbReference type="SUPFAM" id="SSF46785">
    <property type="entry name" value="Winged helix' DNA-binding domain"/>
    <property type="match status" value="1"/>
</dbReference>
<dbReference type="InterPro" id="IPR005119">
    <property type="entry name" value="LysR_subst-bd"/>
</dbReference>
<dbReference type="PANTHER" id="PTHR30118">
    <property type="entry name" value="HTH-TYPE TRANSCRIPTIONAL REGULATOR LEUO-RELATED"/>
    <property type="match status" value="1"/>
</dbReference>